<name>A0A0A9WL23_LYGHE</name>
<feature type="non-terminal residue" evidence="2">
    <location>
        <position position="1"/>
    </location>
</feature>
<accession>A0A0A9WL23</accession>
<feature type="compositionally biased region" description="Polar residues" evidence="1">
    <location>
        <begin position="40"/>
        <end position="54"/>
    </location>
</feature>
<sequence>KTPVVRLSLRHRSPSPPKPASPPKTSPVKSPNKEEETTKDSQISHQGASTSENSKPGMKLPSKISQAGRHKPSSSSPILLGRLPDSAKNTKSGRTVKAPKRFTFSDSPK</sequence>
<gene>
    <name evidence="2" type="ORF">CM83_103536</name>
</gene>
<organism evidence="2">
    <name type="scientific">Lygus hesperus</name>
    <name type="common">Western plant bug</name>
    <dbReference type="NCBI Taxonomy" id="30085"/>
    <lineage>
        <taxon>Eukaryota</taxon>
        <taxon>Metazoa</taxon>
        <taxon>Ecdysozoa</taxon>
        <taxon>Arthropoda</taxon>
        <taxon>Hexapoda</taxon>
        <taxon>Insecta</taxon>
        <taxon>Pterygota</taxon>
        <taxon>Neoptera</taxon>
        <taxon>Paraneoptera</taxon>
        <taxon>Hemiptera</taxon>
        <taxon>Heteroptera</taxon>
        <taxon>Panheteroptera</taxon>
        <taxon>Cimicomorpha</taxon>
        <taxon>Miridae</taxon>
        <taxon>Mirini</taxon>
        <taxon>Lygus</taxon>
    </lineage>
</organism>
<protein>
    <submittedName>
        <fullName evidence="2">Uncharacterized protein</fullName>
    </submittedName>
</protein>
<evidence type="ECO:0000256" key="1">
    <source>
        <dbReference type="SAM" id="MobiDB-lite"/>
    </source>
</evidence>
<feature type="region of interest" description="Disordered" evidence="1">
    <location>
        <begin position="1"/>
        <end position="109"/>
    </location>
</feature>
<evidence type="ECO:0000313" key="2">
    <source>
        <dbReference type="EMBL" id="JAG08494.1"/>
    </source>
</evidence>
<reference evidence="2" key="1">
    <citation type="journal article" date="2014" name="PLoS ONE">
        <title>Transcriptome-Based Identification of ABC Transporters in the Western Tarnished Plant Bug Lygus hesperus.</title>
        <authorList>
            <person name="Hull J.J."/>
            <person name="Chaney K."/>
            <person name="Geib S.M."/>
            <person name="Fabrick J.A."/>
            <person name="Brent C.S."/>
            <person name="Walsh D."/>
            <person name="Lavine L.C."/>
        </authorList>
    </citation>
    <scope>NUCLEOTIDE SEQUENCE</scope>
</reference>
<dbReference type="EMBL" id="GBHO01035110">
    <property type="protein sequence ID" value="JAG08494.1"/>
    <property type="molecule type" value="Transcribed_RNA"/>
</dbReference>
<feature type="compositionally biased region" description="Pro residues" evidence="1">
    <location>
        <begin position="14"/>
        <end position="25"/>
    </location>
</feature>
<dbReference type="AlphaFoldDB" id="A0A0A9WL23"/>
<proteinExistence type="predicted"/>
<reference evidence="2" key="2">
    <citation type="submission" date="2014-07" db="EMBL/GenBank/DDBJ databases">
        <authorList>
            <person name="Hull J."/>
        </authorList>
    </citation>
    <scope>NUCLEOTIDE SEQUENCE</scope>
</reference>